<keyword evidence="2" id="KW-1185">Reference proteome</keyword>
<organism evidence="1 2">
    <name type="scientific">Mycobacterium helveticum</name>
    <dbReference type="NCBI Taxonomy" id="2592811"/>
    <lineage>
        <taxon>Bacteria</taxon>
        <taxon>Bacillati</taxon>
        <taxon>Actinomycetota</taxon>
        <taxon>Actinomycetes</taxon>
        <taxon>Mycobacteriales</taxon>
        <taxon>Mycobacteriaceae</taxon>
        <taxon>Mycobacterium</taxon>
    </lineage>
</organism>
<dbReference type="OrthoDB" id="4731821at2"/>
<dbReference type="AlphaFoldDB" id="A0A557XY82"/>
<name>A0A557XY82_9MYCO</name>
<proteinExistence type="predicted"/>
<protein>
    <submittedName>
        <fullName evidence="1">Uncharacterized protein</fullName>
    </submittedName>
</protein>
<evidence type="ECO:0000313" key="1">
    <source>
        <dbReference type="EMBL" id="TVS91120.1"/>
    </source>
</evidence>
<dbReference type="EMBL" id="VMQU01000018">
    <property type="protein sequence ID" value="TVS91120.1"/>
    <property type="molecule type" value="Genomic_DNA"/>
</dbReference>
<evidence type="ECO:0000313" key="2">
    <source>
        <dbReference type="Proteomes" id="UP000320513"/>
    </source>
</evidence>
<dbReference type="Proteomes" id="UP000320513">
    <property type="component" value="Unassembled WGS sequence"/>
</dbReference>
<comment type="caution">
    <text evidence="1">The sequence shown here is derived from an EMBL/GenBank/DDBJ whole genome shotgun (WGS) entry which is preliminary data.</text>
</comment>
<reference evidence="1 2" key="1">
    <citation type="submission" date="2019-07" db="EMBL/GenBank/DDBJ databases">
        <title>New Mycobacterium species.</title>
        <authorList>
            <person name="Tortoli E."/>
            <person name="Ghielmetti G."/>
            <person name="Friedel U."/>
            <person name="Trovato A."/>
        </authorList>
    </citation>
    <scope>NUCLEOTIDE SEQUENCE [LARGE SCALE GENOMIC DNA]</scope>
    <source>
        <strain evidence="1 2">16-83</strain>
    </source>
</reference>
<accession>A0A557XY82</accession>
<gene>
    <name evidence="1" type="ORF">FPZ47_06395</name>
</gene>
<sequence length="157" mass="16470">MAIALTSAEPIVIDQGISITPAPGWDLVDRGTNWVTLADTDAGTRMRVTVKPAAGTDVVAALQADVANEVANTVLTNLAPSSGIDTKTVQGRNFQQAARMDYTADNTVGIDTTPILGVFMELLNPSNRMSAFIDDREASVSPAYIGSAAQAMINSML</sequence>